<evidence type="ECO:0000313" key="1">
    <source>
        <dbReference type="EMBL" id="KIQ71360.1"/>
    </source>
</evidence>
<dbReference type="OrthoDB" id="9802050at2"/>
<dbReference type="eggNOG" id="COG3741">
    <property type="taxonomic scope" value="Bacteria"/>
</dbReference>
<dbReference type="RefSeq" id="WP_018303435.1">
    <property type="nucleotide sequence ID" value="NZ_KB902298.1"/>
</dbReference>
<dbReference type="AlphaFoldDB" id="A0A0D0NT32"/>
<protein>
    <submittedName>
        <fullName evidence="1">N-formylglutamate amidohydrolase</fullName>
    </submittedName>
</protein>
<keyword evidence="2" id="KW-1185">Reference proteome</keyword>
<dbReference type="PATRIC" id="fig|1123501.6.peg.194"/>
<evidence type="ECO:0000313" key="2">
    <source>
        <dbReference type="Proteomes" id="UP000035100"/>
    </source>
</evidence>
<comment type="caution">
    <text evidence="1">The sequence shown here is derived from an EMBL/GenBank/DDBJ whole genome shotgun (WGS) entry which is preliminary data.</text>
</comment>
<dbReference type="EMBL" id="AONG01000002">
    <property type="protein sequence ID" value="KIQ71360.1"/>
    <property type="molecule type" value="Genomic_DNA"/>
</dbReference>
<dbReference type="InterPro" id="IPR007709">
    <property type="entry name" value="N-FG_amidohydro"/>
</dbReference>
<dbReference type="SUPFAM" id="SSF53187">
    <property type="entry name" value="Zn-dependent exopeptidases"/>
    <property type="match status" value="1"/>
</dbReference>
<accession>A0A0D0NT32</accession>
<dbReference type="Proteomes" id="UP000035100">
    <property type="component" value="Unassembled WGS sequence"/>
</dbReference>
<dbReference type="GO" id="GO:0016787">
    <property type="term" value="F:hydrolase activity"/>
    <property type="evidence" value="ECO:0007669"/>
    <property type="project" value="UniProtKB-KW"/>
</dbReference>
<dbReference type="Gene3D" id="3.40.630.40">
    <property type="entry name" value="Zn-dependent exopeptidases"/>
    <property type="match status" value="1"/>
</dbReference>
<proteinExistence type="predicted"/>
<reference evidence="1 2" key="1">
    <citation type="submission" date="2013-01" db="EMBL/GenBank/DDBJ databases">
        <authorList>
            <person name="Fiebig A."/>
            <person name="Goeker M."/>
            <person name="Klenk H.-P.P."/>
        </authorList>
    </citation>
    <scope>NUCLEOTIDE SEQUENCE [LARGE SCALE GENOMIC DNA]</scope>
    <source>
        <strain evidence="1 2">DSM 24838</strain>
    </source>
</reference>
<gene>
    <name evidence="1" type="ORF">Wenmar_00137</name>
</gene>
<name>A0A0D0NT32_9RHOB</name>
<dbReference type="STRING" id="1123501.Wenmar_00137"/>
<dbReference type="Pfam" id="PF05013">
    <property type="entry name" value="FGase"/>
    <property type="match status" value="1"/>
</dbReference>
<keyword evidence="1" id="KW-0378">Hydrolase</keyword>
<sequence length="289" mass="31411">MPKDAFELFVPARRTTSVVFASPHSGRDYSASFLRRALLDETEIRSSEDAFVDHLFAVATRHGAPLLAASAPRAYVDLNRAADELDPALIDGVRRSAHNPRIASGLGVIPRVVSNGRPIYRGKLALAEAEARIEAVWKPYHAALGRLLDESHARFGEAILIDCHSMPHEALEAVSSGIAGAPPDVVLGDRFGAAARPAIVDRIEAIFTEAGLKVARNMPFAGAYITQAYGRPARRQHAVQVEVDRALYMNERRVEPNANYEAFRRLMESVVAELAAMGRPAADVPMAAE</sequence>
<organism evidence="1 2">
    <name type="scientific">Wenxinia marina DSM 24838</name>
    <dbReference type="NCBI Taxonomy" id="1123501"/>
    <lineage>
        <taxon>Bacteria</taxon>
        <taxon>Pseudomonadati</taxon>
        <taxon>Pseudomonadota</taxon>
        <taxon>Alphaproteobacteria</taxon>
        <taxon>Rhodobacterales</taxon>
        <taxon>Roseobacteraceae</taxon>
        <taxon>Wenxinia</taxon>
    </lineage>
</organism>